<dbReference type="Proteomes" id="UP000253383">
    <property type="component" value="Unassembled WGS sequence"/>
</dbReference>
<feature type="domain" description="Histidine kinase" evidence="16">
    <location>
        <begin position="833"/>
        <end position="1051"/>
    </location>
</feature>
<evidence type="ECO:0000256" key="1">
    <source>
        <dbReference type="ARBA" id="ARBA00000085"/>
    </source>
</evidence>
<comment type="catalytic activity">
    <reaction evidence="1">
        <text>ATP + protein L-histidine = ADP + protein N-phospho-L-histidine.</text>
        <dbReference type="EC" id="2.7.13.3"/>
    </reaction>
</comment>
<dbReference type="InterPro" id="IPR036890">
    <property type="entry name" value="HATPase_C_sf"/>
</dbReference>
<dbReference type="InterPro" id="IPR011123">
    <property type="entry name" value="Y_Y_Y"/>
</dbReference>
<dbReference type="InterPro" id="IPR018060">
    <property type="entry name" value="HTH_AraC"/>
</dbReference>
<evidence type="ECO:0000259" key="16">
    <source>
        <dbReference type="PROSITE" id="PS50109"/>
    </source>
</evidence>
<dbReference type="Gene3D" id="2.60.40.10">
    <property type="entry name" value="Immunoglobulins"/>
    <property type="match status" value="1"/>
</dbReference>
<dbReference type="CDD" id="cd17574">
    <property type="entry name" value="REC_OmpR"/>
    <property type="match status" value="1"/>
</dbReference>
<keyword evidence="11" id="KW-0804">Transcription</keyword>
<evidence type="ECO:0000256" key="9">
    <source>
        <dbReference type="ARBA" id="ARBA00023015"/>
    </source>
</evidence>
<dbReference type="SUPFAM" id="SSF47384">
    <property type="entry name" value="Homodimeric domain of signal transducing histidine kinase"/>
    <property type="match status" value="1"/>
</dbReference>
<dbReference type="SUPFAM" id="SSF46689">
    <property type="entry name" value="Homeodomain-like"/>
    <property type="match status" value="1"/>
</dbReference>
<keyword evidence="14" id="KW-0472">Membrane</keyword>
<evidence type="ECO:0000313" key="18">
    <source>
        <dbReference type="EMBL" id="RCR65652.1"/>
    </source>
</evidence>
<dbReference type="InterPro" id="IPR001789">
    <property type="entry name" value="Sig_transdc_resp-reg_receiver"/>
</dbReference>
<dbReference type="InterPro" id="IPR015943">
    <property type="entry name" value="WD40/YVTN_repeat-like_dom_sf"/>
</dbReference>
<dbReference type="InterPro" id="IPR011006">
    <property type="entry name" value="CheY-like_superfamily"/>
</dbReference>
<keyword evidence="9" id="KW-0805">Transcription regulation</keyword>
<keyword evidence="4" id="KW-0808">Transferase</keyword>
<dbReference type="Gene3D" id="1.10.287.130">
    <property type="match status" value="1"/>
</dbReference>
<dbReference type="EC" id="2.7.13.3" evidence="2"/>
<proteinExistence type="predicted"/>
<dbReference type="Pfam" id="PF00512">
    <property type="entry name" value="HisKA"/>
    <property type="match status" value="1"/>
</dbReference>
<dbReference type="Gene3D" id="1.10.10.60">
    <property type="entry name" value="Homeodomain-like"/>
    <property type="match status" value="1"/>
</dbReference>
<dbReference type="Gene3D" id="3.30.565.10">
    <property type="entry name" value="Histidine kinase-like ATPase, C-terminal domain"/>
    <property type="match status" value="1"/>
</dbReference>
<keyword evidence="13" id="KW-0175">Coiled coil</keyword>
<keyword evidence="10" id="KW-0238">DNA-binding</keyword>
<feature type="transmembrane region" description="Helical" evidence="14">
    <location>
        <begin position="772"/>
        <end position="793"/>
    </location>
</feature>
<dbReference type="PANTHER" id="PTHR43547:SF2">
    <property type="entry name" value="HYBRID SIGNAL TRANSDUCTION HISTIDINE KINASE C"/>
    <property type="match status" value="1"/>
</dbReference>
<evidence type="ECO:0000256" key="7">
    <source>
        <dbReference type="ARBA" id="ARBA00022840"/>
    </source>
</evidence>
<feature type="domain" description="Response regulatory" evidence="17">
    <location>
        <begin position="1100"/>
        <end position="1215"/>
    </location>
</feature>
<evidence type="ECO:0000256" key="4">
    <source>
        <dbReference type="ARBA" id="ARBA00022679"/>
    </source>
</evidence>
<evidence type="ECO:0000256" key="2">
    <source>
        <dbReference type="ARBA" id="ARBA00012438"/>
    </source>
</evidence>
<feature type="domain" description="HTH araC/xylS-type" evidence="15">
    <location>
        <begin position="1249"/>
        <end position="1347"/>
    </location>
</feature>
<dbReference type="Pfam" id="PF12833">
    <property type="entry name" value="HTH_18"/>
    <property type="match status" value="1"/>
</dbReference>
<dbReference type="SMART" id="SM00448">
    <property type="entry name" value="REC"/>
    <property type="match status" value="1"/>
</dbReference>
<dbReference type="PROSITE" id="PS50110">
    <property type="entry name" value="RESPONSE_REGULATORY"/>
    <property type="match status" value="1"/>
</dbReference>
<dbReference type="CDD" id="cd00082">
    <property type="entry name" value="HisKA"/>
    <property type="match status" value="1"/>
</dbReference>
<keyword evidence="5" id="KW-0547">Nucleotide-binding</keyword>
<dbReference type="OrthoDB" id="9797097at2"/>
<feature type="coiled-coil region" evidence="13">
    <location>
        <begin position="796"/>
        <end position="823"/>
    </location>
</feature>
<protein>
    <recommendedName>
        <fullName evidence="2">histidine kinase</fullName>
        <ecNumber evidence="2">2.7.13.3</ecNumber>
    </recommendedName>
</protein>
<evidence type="ECO:0000256" key="6">
    <source>
        <dbReference type="ARBA" id="ARBA00022777"/>
    </source>
</evidence>
<evidence type="ECO:0000256" key="3">
    <source>
        <dbReference type="ARBA" id="ARBA00022553"/>
    </source>
</evidence>
<dbReference type="Gene3D" id="3.40.50.2300">
    <property type="match status" value="1"/>
</dbReference>
<evidence type="ECO:0000256" key="11">
    <source>
        <dbReference type="ARBA" id="ARBA00023163"/>
    </source>
</evidence>
<keyword evidence="14" id="KW-1133">Transmembrane helix</keyword>
<dbReference type="PROSITE" id="PS50109">
    <property type="entry name" value="HIS_KIN"/>
    <property type="match status" value="1"/>
</dbReference>
<dbReference type="EMBL" id="QOWE01000038">
    <property type="protein sequence ID" value="RCR65652.1"/>
    <property type="molecule type" value="Genomic_DNA"/>
</dbReference>
<evidence type="ECO:0000256" key="5">
    <source>
        <dbReference type="ARBA" id="ARBA00022741"/>
    </source>
</evidence>
<organism evidence="18 19">
    <name type="scientific">Larkinella punicea</name>
    <dbReference type="NCBI Taxonomy" id="2315727"/>
    <lineage>
        <taxon>Bacteria</taxon>
        <taxon>Pseudomonadati</taxon>
        <taxon>Bacteroidota</taxon>
        <taxon>Cytophagia</taxon>
        <taxon>Cytophagales</taxon>
        <taxon>Spirosomataceae</taxon>
        <taxon>Larkinella</taxon>
    </lineage>
</organism>
<dbReference type="FunFam" id="2.60.40.10:FF:000791">
    <property type="entry name" value="Two-component system sensor histidine kinase/response regulator"/>
    <property type="match status" value="1"/>
</dbReference>
<dbReference type="InterPro" id="IPR009057">
    <property type="entry name" value="Homeodomain-like_sf"/>
</dbReference>
<comment type="caution">
    <text evidence="18">The sequence shown here is derived from an EMBL/GenBank/DDBJ whole genome shotgun (WGS) entry which is preliminary data.</text>
</comment>
<dbReference type="PROSITE" id="PS01124">
    <property type="entry name" value="HTH_ARAC_FAMILY_2"/>
    <property type="match status" value="1"/>
</dbReference>
<dbReference type="GO" id="GO:0000155">
    <property type="term" value="F:phosphorelay sensor kinase activity"/>
    <property type="evidence" value="ECO:0007669"/>
    <property type="project" value="InterPro"/>
</dbReference>
<dbReference type="SUPFAM" id="SSF63829">
    <property type="entry name" value="Calcium-dependent phosphotriesterase"/>
    <property type="match status" value="2"/>
</dbReference>
<dbReference type="InterPro" id="IPR005467">
    <property type="entry name" value="His_kinase_dom"/>
</dbReference>
<dbReference type="PANTHER" id="PTHR43547">
    <property type="entry name" value="TWO-COMPONENT HISTIDINE KINASE"/>
    <property type="match status" value="1"/>
</dbReference>
<dbReference type="GO" id="GO:0005524">
    <property type="term" value="F:ATP binding"/>
    <property type="evidence" value="ECO:0007669"/>
    <property type="project" value="UniProtKB-KW"/>
</dbReference>
<evidence type="ECO:0000256" key="12">
    <source>
        <dbReference type="PROSITE-ProRule" id="PRU00169"/>
    </source>
</evidence>
<dbReference type="InterPro" id="IPR003661">
    <property type="entry name" value="HisK_dim/P_dom"/>
</dbReference>
<evidence type="ECO:0000256" key="14">
    <source>
        <dbReference type="SAM" id="Phobius"/>
    </source>
</evidence>
<dbReference type="Pfam" id="PF00072">
    <property type="entry name" value="Response_reg"/>
    <property type="match status" value="1"/>
</dbReference>
<dbReference type="SMART" id="SM00388">
    <property type="entry name" value="HisKA"/>
    <property type="match status" value="1"/>
</dbReference>
<gene>
    <name evidence="18" type="ORF">DUE52_30760</name>
</gene>
<keyword evidence="19" id="KW-1185">Reference proteome</keyword>
<reference evidence="18 19" key="1">
    <citation type="submission" date="2018-07" db="EMBL/GenBank/DDBJ databases">
        <title>Genome analysis of Larkinella rosea.</title>
        <authorList>
            <person name="Zhou Z."/>
            <person name="Wang G."/>
        </authorList>
    </citation>
    <scope>NUCLEOTIDE SEQUENCE [LARGE SCALE GENOMIC DNA]</scope>
    <source>
        <strain evidence="19">zzj9</strain>
    </source>
</reference>
<keyword evidence="7" id="KW-0067">ATP-binding</keyword>
<dbReference type="FunFam" id="1.10.287.130:FF:000045">
    <property type="entry name" value="Two-component system sensor histidine kinase/response regulator"/>
    <property type="match status" value="1"/>
</dbReference>
<dbReference type="PROSITE" id="PS00041">
    <property type="entry name" value="HTH_ARAC_FAMILY_1"/>
    <property type="match status" value="1"/>
</dbReference>
<dbReference type="InterPro" id="IPR036097">
    <property type="entry name" value="HisK_dim/P_sf"/>
</dbReference>
<evidence type="ECO:0000259" key="17">
    <source>
        <dbReference type="PROSITE" id="PS50110"/>
    </source>
</evidence>
<dbReference type="GO" id="GO:0003700">
    <property type="term" value="F:DNA-binding transcription factor activity"/>
    <property type="evidence" value="ECO:0007669"/>
    <property type="project" value="InterPro"/>
</dbReference>
<accession>A0A368JDN8</accession>
<evidence type="ECO:0000256" key="10">
    <source>
        <dbReference type="ARBA" id="ARBA00023125"/>
    </source>
</evidence>
<sequence>MTMRFWARQILTAIGTWAAGVGLWPGLVAQPTALPPAEVLTERQGLPQAFVSSIIQDQKGFIWMATRDGLCRYDGQRFRVFQPASGAKTSISFPDVYRLKSDPQGNLWIKSEHDNLDRFDPNLETFQNITHQPFYQRHFGRDTLYDVCPGTANRVWFLFRNNGLVGWNYRTNRFRWYKHTDRPESLSNNELRDAVEDHSGNLWITSDSGLDRLDERTGHFIHYRHQPGNPASMPDRVLGRMHVRKNGDLLVHSRRHLTLMHTKTGGVTVFPLPPLGDFLWWEASFTSDSRGNDYLLWFNQVFRFNEQTGLQHLPALTAGITAKSFFIDRSDVLWIGTNGSGVRKYDLSENGFERYPYRTNFYTDLLRDQLGVSQADLPPFPASTDPYHFRYALDKKGILWFNLGGPIYQLDLKTKRIKPVSSPAWTPSKERRGQDVNYLSLACDPAGQIWVVSANQLAGYDQSRQRWQVFPYRFSLPSTIQQLVVDERAFWLATEADGLYRVDRVTGQIRRYAHQPQKTASLSSNALFCLSADPLDKNTLWIGTFGSGLCRFDKRTGQCRRFAMTHGLPNNVVYSAIPDRSGNVWIGTNKGVFRLNRHSFLGQSYTSQDGILADEFNRFHFLQLPNGRIMMGGLEGITAFYPDQIKNDTYQPSVELTGIQVNNRNVKPGVGSPVGEQPEQAVSSLTLPHHQNFLNLEFAALQYNKSTKNRYRYRLTGLDDDWITSERPVAVYTDVQPGHYRFLVNASNTSGVWSRYVRQLGITIRPPWWATWWAYTLYGLLVLGLFAVFLRAYRNRLQLRQSIELKQREVELKQKEAEQLKAVDEMKTRFFANITHEFRTPLTLILSPVDGLIQDLHGTKYAHRLSSVSRNAHQLLRLINQLMDLSKLDANAMTVEERVGNPGEWVGQVVETFQEAADQKAIRLTVCGITDHQYWFDSSLLERIVYNLVANALKFTPEGGQIAVAIQEPAPGQSEWVVRISDTGIGIPKEQLPVIFDRFYQVDPSSTRQHEGTGIGLALVKELVQLQRGRISMESELGKGTTVTVQLPYGRADRGQISRDRDDDWRPPFPAIPTPEVVSRVALDLAREEPDEGVMEERTTVLIVEDNDELADLITTSLPTAYRIHRARNGAEGLKLAIDRMPELIISDVLMPVMDGFTFCRQIRENHATSHIPVILLTAKSSTENRLEGLSLGADDYLTKPFLVSELQLRVRNRLEQRQKIRDWVRASLLSPSTLMTLPVAETIDPFLEKLYTLLENALDDSTFGVDELALVAGFSRTNLYRKIKALTGLPTKEFIRNYRLKRATHFLRKGHPVSETATLVGFENHSYFTRCFRELYQVTPSEFVEADT</sequence>
<keyword evidence="3 12" id="KW-0597">Phosphoprotein</keyword>
<keyword evidence="6" id="KW-0418">Kinase</keyword>
<name>A0A368JDN8_9BACT</name>
<dbReference type="InterPro" id="IPR011110">
    <property type="entry name" value="Reg_prop"/>
</dbReference>
<keyword evidence="8" id="KW-0902">Two-component regulatory system</keyword>
<dbReference type="InterPro" id="IPR018062">
    <property type="entry name" value="HTH_AraC-typ_CS"/>
</dbReference>
<dbReference type="Pfam" id="PF07494">
    <property type="entry name" value="Reg_prop"/>
    <property type="match status" value="2"/>
</dbReference>
<evidence type="ECO:0000313" key="19">
    <source>
        <dbReference type="Proteomes" id="UP000253383"/>
    </source>
</evidence>
<evidence type="ECO:0000259" key="15">
    <source>
        <dbReference type="PROSITE" id="PS01124"/>
    </source>
</evidence>
<dbReference type="GO" id="GO:0043565">
    <property type="term" value="F:sequence-specific DNA binding"/>
    <property type="evidence" value="ECO:0007669"/>
    <property type="project" value="InterPro"/>
</dbReference>
<dbReference type="Gene3D" id="2.130.10.10">
    <property type="entry name" value="YVTN repeat-like/Quinoprotein amine dehydrogenase"/>
    <property type="match status" value="2"/>
</dbReference>
<dbReference type="Pfam" id="PF02518">
    <property type="entry name" value="HATPase_c"/>
    <property type="match status" value="1"/>
</dbReference>
<dbReference type="CDD" id="cd16922">
    <property type="entry name" value="HATPase_EvgS-ArcB-TorS-like"/>
    <property type="match status" value="1"/>
</dbReference>
<dbReference type="SMART" id="SM00387">
    <property type="entry name" value="HATPase_c"/>
    <property type="match status" value="1"/>
</dbReference>
<dbReference type="InterPro" id="IPR003594">
    <property type="entry name" value="HATPase_dom"/>
</dbReference>
<dbReference type="FunFam" id="3.30.565.10:FF:000037">
    <property type="entry name" value="Hybrid sensor histidine kinase/response regulator"/>
    <property type="match status" value="1"/>
</dbReference>
<evidence type="ECO:0000256" key="8">
    <source>
        <dbReference type="ARBA" id="ARBA00023012"/>
    </source>
</evidence>
<dbReference type="Pfam" id="PF07495">
    <property type="entry name" value="Y_Y_Y"/>
    <property type="match status" value="1"/>
</dbReference>
<evidence type="ECO:0000256" key="13">
    <source>
        <dbReference type="SAM" id="Coils"/>
    </source>
</evidence>
<dbReference type="PRINTS" id="PR00344">
    <property type="entry name" value="BCTRLSENSOR"/>
</dbReference>
<dbReference type="SUPFAM" id="SSF52172">
    <property type="entry name" value="CheY-like"/>
    <property type="match status" value="1"/>
</dbReference>
<dbReference type="SUPFAM" id="SSF55874">
    <property type="entry name" value="ATPase domain of HSP90 chaperone/DNA topoisomerase II/histidine kinase"/>
    <property type="match status" value="1"/>
</dbReference>
<dbReference type="SMART" id="SM00342">
    <property type="entry name" value="HTH_ARAC"/>
    <property type="match status" value="1"/>
</dbReference>
<feature type="modified residue" description="4-aspartylphosphate" evidence="12">
    <location>
        <position position="1148"/>
    </location>
</feature>
<dbReference type="InterPro" id="IPR004358">
    <property type="entry name" value="Sig_transdc_His_kin-like_C"/>
</dbReference>
<dbReference type="InterPro" id="IPR013783">
    <property type="entry name" value="Ig-like_fold"/>
</dbReference>
<keyword evidence="14" id="KW-0812">Transmembrane</keyword>